<comment type="caution">
    <text evidence="10">The sequence shown here is derived from an EMBL/GenBank/DDBJ whole genome shotgun (WGS) entry which is preliminary data.</text>
</comment>
<feature type="coiled-coil region" evidence="8">
    <location>
        <begin position="623"/>
        <end position="650"/>
    </location>
</feature>
<dbReference type="GO" id="GO:0006325">
    <property type="term" value="P:chromatin organization"/>
    <property type="evidence" value="ECO:0007669"/>
    <property type="project" value="UniProtKB-KW"/>
</dbReference>
<reference evidence="10" key="1">
    <citation type="submission" date="2021-06" db="EMBL/GenBank/DDBJ databases">
        <authorList>
            <person name="Kallberg Y."/>
            <person name="Tangrot J."/>
            <person name="Rosling A."/>
        </authorList>
    </citation>
    <scope>NUCLEOTIDE SEQUENCE</scope>
    <source>
        <strain evidence="10">UK204</strain>
    </source>
</reference>
<proteinExistence type="inferred from homology"/>
<dbReference type="PANTHER" id="PTHR13318">
    <property type="entry name" value="PARTNER OF PAIRED, ISOFORM B-RELATED"/>
    <property type="match status" value="1"/>
</dbReference>
<evidence type="ECO:0000256" key="2">
    <source>
        <dbReference type="ARBA" id="ARBA00010999"/>
    </source>
</evidence>
<sequence>MYKRKGDSQEMKQTNAALQYFKQAKEALKNNELLKAQELFTKAINLKPNFISFYDCRASTSEKLGQLDAALQDALSMIKLDKTAVKAYLRAGKVYRLLNQTANAIKIYNIGLSLVITKDQYYEMLQKQSEELQNNLRNKLRQSDSSKTHDMMRILPPELKDDILKRLPFTSLCKASAVSKTWRKYILSSEILWHNLDFERPFFNTLNDNIIRTYVKRGGRRVKKLICGDSPKLTDKTLKTLREVQCDRLQYIAISNSSVTDEGIRAFIKTVGLDLKTIDFSKSDITNMTLSVMLSKCKHLESLNLSFCDSLTSEAFNPALVDNKALKLKNVNLQCHGQIKGNVIDYLSLLFPNLVHLDLAGVCGLTTKSIVSLTSFMNLKFLQITGDLPVEGTLSLEDAFEVFIGICTHLCSFSLKECKSLTDNCIRKLVQSCEELEELDFTSSIYLTDETMCLIGNYCKQLKVLRIGKSPGITDVGVIKVMKSDCGSLLEVIDLQSNSNITDKTLEVMGSHCKCLREVNFKWCKNVTGSGVGPLVRRCGNTLKHLILQECYNVAPDAIELSRKILGKNGGLVSYEFRGSQRKRLRTVEVRTIEDRDIIQDNESLMLELIDTRKSLTNSEAQRIKYVELMKEYKRRIVQLKSENEELEKR</sequence>
<feature type="repeat" description="TPR" evidence="7">
    <location>
        <begin position="17"/>
        <end position="50"/>
    </location>
</feature>
<dbReference type="SUPFAM" id="SSF48452">
    <property type="entry name" value="TPR-like"/>
    <property type="match status" value="1"/>
</dbReference>
<dbReference type="PROSITE" id="PS50181">
    <property type="entry name" value="FBOX"/>
    <property type="match status" value="1"/>
</dbReference>
<feature type="domain" description="F-box" evidence="9">
    <location>
        <begin position="149"/>
        <end position="196"/>
    </location>
</feature>
<evidence type="ECO:0000313" key="10">
    <source>
        <dbReference type="EMBL" id="CAG8603901.1"/>
    </source>
</evidence>
<name>A0A9N9CM32_9GLOM</name>
<keyword evidence="5" id="KW-0156">Chromatin regulator</keyword>
<dbReference type="InterPro" id="IPR036047">
    <property type="entry name" value="F-box-like_dom_sf"/>
</dbReference>
<dbReference type="SMART" id="SM00367">
    <property type="entry name" value="LRR_CC"/>
    <property type="match status" value="8"/>
</dbReference>
<protein>
    <submittedName>
        <fullName evidence="10">15465_t:CDS:1</fullName>
    </submittedName>
</protein>
<dbReference type="InterPro" id="IPR019734">
    <property type="entry name" value="TPR_rpt"/>
</dbReference>
<dbReference type="InterPro" id="IPR032675">
    <property type="entry name" value="LRR_dom_sf"/>
</dbReference>
<evidence type="ECO:0000256" key="7">
    <source>
        <dbReference type="PROSITE-ProRule" id="PRU00339"/>
    </source>
</evidence>
<dbReference type="Gene3D" id="1.25.40.10">
    <property type="entry name" value="Tetratricopeptide repeat domain"/>
    <property type="match status" value="1"/>
</dbReference>
<keyword evidence="11" id="KW-1185">Reference proteome</keyword>
<dbReference type="GO" id="GO:0031146">
    <property type="term" value="P:SCF-dependent proteasomal ubiquitin-dependent protein catabolic process"/>
    <property type="evidence" value="ECO:0007669"/>
    <property type="project" value="TreeGrafter"/>
</dbReference>
<keyword evidence="4" id="KW-0227">DNA damage</keyword>
<dbReference type="AlphaFoldDB" id="A0A9N9CM32"/>
<evidence type="ECO:0000259" key="9">
    <source>
        <dbReference type="PROSITE" id="PS50181"/>
    </source>
</evidence>
<gene>
    <name evidence="10" type="ORF">FCALED_LOCUS8725</name>
</gene>
<dbReference type="OrthoDB" id="2218971at2759"/>
<keyword evidence="6" id="KW-0234">DNA repair</keyword>
<evidence type="ECO:0000256" key="6">
    <source>
        <dbReference type="ARBA" id="ARBA00023204"/>
    </source>
</evidence>
<evidence type="ECO:0000256" key="3">
    <source>
        <dbReference type="ARBA" id="ARBA00022454"/>
    </source>
</evidence>
<dbReference type="SUPFAM" id="SSF52058">
    <property type="entry name" value="L domain-like"/>
    <property type="match status" value="1"/>
</dbReference>
<accession>A0A9N9CM32</accession>
<keyword evidence="8" id="KW-0175">Coiled coil</keyword>
<evidence type="ECO:0000256" key="4">
    <source>
        <dbReference type="ARBA" id="ARBA00022763"/>
    </source>
</evidence>
<keyword evidence="3" id="KW-0158">Chromosome</keyword>
<evidence type="ECO:0000256" key="1">
    <source>
        <dbReference type="ARBA" id="ARBA00004286"/>
    </source>
</evidence>
<dbReference type="Pfam" id="PF12937">
    <property type="entry name" value="F-box-like"/>
    <property type="match status" value="1"/>
</dbReference>
<dbReference type="InterPro" id="IPR006553">
    <property type="entry name" value="Leu-rich_rpt_Cys-con_subtyp"/>
</dbReference>
<dbReference type="InterPro" id="IPR001611">
    <property type="entry name" value="Leu-rich_rpt"/>
</dbReference>
<dbReference type="GO" id="GO:0005694">
    <property type="term" value="C:chromosome"/>
    <property type="evidence" value="ECO:0007669"/>
    <property type="project" value="UniProtKB-SubCell"/>
</dbReference>
<organism evidence="10 11">
    <name type="scientific">Funneliformis caledonium</name>
    <dbReference type="NCBI Taxonomy" id="1117310"/>
    <lineage>
        <taxon>Eukaryota</taxon>
        <taxon>Fungi</taxon>
        <taxon>Fungi incertae sedis</taxon>
        <taxon>Mucoromycota</taxon>
        <taxon>Glomeromycotina</taxon>
        <taxon>Glomeromycetes</taxon>
        <taxon>Glomerales</taxon>
        <taxon>Glomeraceae</taxon>
        <taxon>Funneliformis</taxon>
    </lineage>
</organism>
<dbReference type="Pfam" id="PF13516">
    <property type="entry name" value="LRR_6"/>
    <property type="match status" value="1"/>
</dbReference>
<evidence type="ECO:0000256" key="5">
    <source>
        <dbReference type="ARBA" id="ARBA00022853"/>
    </source>
</evidence>
<comment type="subcellular location">
    <subcellularLocation>
        <location evidence="1">Chromosome</location>
    </subcellularLocation>
</comment>
<dbReference type="Proteomes" id="UP000789570">
    <property type="component" value="Unassembled WGS sequence"/>
</dbReference>
<dbReference type="GO" id="GO:0019005">
    <property type="term" value="C:SCF ubiquitin ligase complex"/>
    <property type="evidence" value="ECO:0007669"/>
    <property type="project" value="TreeGrafter"/>
</dbReference>
<dbReference type="GO" id="GO:0006281">
    <property type="term" value="P:DNA repair"/>
    <property type="evidence" value="ECO:0007669"/>
    <property type="project" value="UniProtKB-KW"/>
</dbReference>
<evidence type="ECO:0000313" key="11">
    <source>
        <dbReference type="Proteomes" id="UP000789570"/>
    </source>
</evidence>
<dbReference type="SUPFAM" id="SSF81383">
    <property type="entry name" value="F-box domain"/>
    <property type="match status" value="1"/>
</dbReference>
<dbReference type="SMART" id="SM00256">
    <property type="entry name" value="FBOX"/>
    <property type="match status" value="1"/>
</dbReference>
<keyword evidence="7" id="KW-0802">TPR repeat</keyword>
<dbReference type="EMBL" id="CAJVPQ010002645">
    <property type="protein sequence ID" value="CAG8603901.1"/>
    <property type="molecule type" value="Genomic_DNA"/>
</dbReference>
<dbReference type="Gene3D" id="3.80.10.10">
    <property type="entry name" value="Ribonuclease Inhibitor"/>
    <property type="match status" value="2"/>
</dbReference>
<dbReference type="InterPro" id="IPR011990">
    <property type="entry name" value="TPR-like_helical_dom_sf"/>
</dbReference>
<dbReference type="InterPro" id="IPR001810">
    <property type="entry name" value="F-box_dom"/>
</dbReference>
<dbReference type="PROSITE" id="PS50005">
    <property type="entry name" value="TPR"/>
    <property type="match status" value="1"/>
</dbReference>
<evidence type="ECO:0000256" key="8">
    <source>
        <dbReference type="SAM" id="Coils"/>
    </source>
</evidence>
<comment type="similarity">
    <text evidence="2">Belongs to the Tonsoku family.</text>
</comment>
<dbReference type="SMART" id="SM00028">
    <property type="entry name" value="TPR"/>
    <property type="match status" value="3"/>
</dbReference>